<protein>
    <submittedName>
        <fullName evidence="1">Uncharacterized protein</fullName>
    </submittedName>
</protein>
<comment type="caution">
    <text evidence="1">The sequence shown here is derived from an EMBL/GenBank/DDBJ whole genome shotgun (WGS) entry which is preliminary data.</text>
</comment>
<dbReference type="Proteomes" id="UP001281147">
    <property type="component" value="Unassembled WGS sequence"/>
</dbReference>
<sequence>MKQLKYEFQRTVEVLVGEDSERFVVHTELFCQRSEYFRSLCSTNRKEEQKPIGLSTYPSTFNDYLKCVYHGCFYAEDKLKRQDVFLRLGQIHMLATRLRDLEAANTAVDEIIRYSNREEVLPLSKTIKLVMKLTEDDSPLRRLIVDFYVHEADPEAFQDDCEEMPNVFLVAVGKEFRKKVCENQQAIVGDIFELVGNGQKCRYHLHDASCPQCEDSEGGSDNDSA</sequence>
<proteinExistence type="predicted"/>
<name>A0ACC3N778_9PEZI</name>
<evidence type="ECO:0000313" key="1">
    <source>
        <dbReference type="EMBL" id="KAK3711481.1"/>
    </source>
</evidence>
<keyword evidence="2" id="KW-1185">Reference proteome</keyword>
<accession>A0ACC3N778</accession>
<dbReference type="EMBL" id="JAUTXU010000076">
    <property type="protein sequence ID" value="KAK3711481.1"/>
    <property type="molecule type" value="Genomic_DNA"/>
</dbReference>
<reference evidence="1" key="1">
    <citation type="submission" date="2023-07" db="EMBL/GenBank/DDBJ databases">
        <title>Black Yeasts Isolated from many extreme environments.</title>
        <authorList>
            <person name="Coleine C."/>
            <person name="Stajich J.E."/>
            <person name="Selbmann L."/>
        </authorList>
    </citation>
    <scope>NUCLEOTIDE SEQUENCE</scope>
    <source>
        <strain evidence="1">CCFEE 5714</strain>
    </source>
</reference>
<gene>
    <name evidence="1" type="ORF">LTR37_009660</name>
</gene>
<organism evidence="1 2">
    <name type="scientific">Vermiconidia calcicola</name>
    <dbReference type="NCBI Taxonomy" id="1690605"/>
    <lineage>
        <taxon>Eukaryota</taxon>
        <taxon>Fungi</taxon>
        <taxon>Dikarya</taxon>
        <taxon>Ascomycota</taxon>
        <taxon>Pezizomycotina</taxon>
        <taxon>Dothideomycetes</taxon>
        <taxon>Dothideomycetidae</taxon>
        <taxon>Mycosphaerellales</taxon>
        <taxon>Extremaceae</taxon>
        <taxon>Vermiconidia</taxon>
    </lineage>
</organism>
<evidence type="ECO:0000313" key="2">
    <source>
        <dbReference type="Proteomes" id="UP001281147"/>
    </source>
</evidence>